<dbReference type="EMBL" id="BGZK01001989">
    <property type="protein sequence ID" value="GBP89285.1"/>
    <property type="molecule type" value="Genomic_DNA"/>
</dbReference>
<dbReference type="Pfam" id="PF13843">
    <property type="entry name" value="DDE_Tnp_1_7"/>
    <property type="match status" value="1"/>
</dbReference>
<comment type="caution">
    <text evidence="2">The sequence shown here is derived from an EMBL/GenBank/DDBJ whole genome shotgun (WGS) entry which is preliminary data.</text>
</comment>
<accession>A0A4C1ZRQ1</accession>
<sequence length="286" mass="32880">MSNEENDLTNKFKQLFSSSEDESNDDIPVFPKHPYDINSVLDQIQFIYTDEELEDILSSIGNTEPNVLSKTNKIQFSGVNVDTTNEDRISSCSCDVQHTEKYWSRAVGTIAENKFDNELQPLKEQTNKSGPLEFSQNLFPLELQELIVINTNLYAKQQNSKNYKDITNKELCAFLGVIIMMGLCPFPNIELYWSTDDFYKLNEICEIMTCKGFKKILENLHVCNNDDAIPWHLPGHDKLFKVREMMNILDHTFTENASQSQRQSIDENMIKLKVVVLLSSICLLSL</sequence>
<dbReference type="STRING" id="151549.A0A4C1ZRQ1"/>
<dbReference type="PANTHER" id="PTHR46599">
    <property type="entry name" value="PIGGYBAC TRANSPOSABLE ELEMENT-DERIVED PROTEIN 4"/>
    <property type="match status" value="1"/>
</dbReference>
<proteinExistence type="predicted"/>
<dbReference type="PANTHER" id="PTHR46599:SF3">
    <property type="entry name" value="PIGGYBAC TRANSPOSABLE ELEMENT-DERIVED PROTEIN 4"/>
    <property type="match status" value="1"/>
</dbReference>
<evidence type="ECO:0000313" key="2">
    <source>
        <dbReference type="EMBL" id="GBP89285.1"/>
    </source>
</evidence>
<protein>
    <submittedName>
        <fullName evidence="2">PiggyBac transposable element-derived protein 5</fullName>
    </submittedName>
</protein>
<keyword evidence="3" id="KW-1185">Reference proteome</keyword>
<dbReference type="InterPro" id="IPR029526">
    <property type="entry name" value="PGBD"/>
</dbReference>
<reference evidence="2 3" key="1">
    <citation type="journal article" date="2019" name="Commun. Biol.">
        <title>The bagworm genome reveals a unique fibroin gene that provides high tensile strength.</title>
        <authorList>
            <person name="Kono N."/>
            <person name="Nakamura H."/>
            <person name="Ohtoshi R."/>
            <person name="Tomita M."/>
            <person name="Numata K."/>
            <person name="Arakawa K."/>
        </authorList>
    </citation>
    <scope>NUCLEOTIDE SEQUENCE [LARGE SCALE GENOMIC DNA]</scope>
</reference>
<gene>
    <name evidence="2" type="primary">PGBD5</name>
    <name evidence="2" type="ORF">EVAR_60427_1</name>
</gene>
<dbReference type="Proteomes" id="UP000299102">
    <property type="component" value="Unassembled WGS sequence"/>
</dbReference>
<evidence type="ECO:0000259" key="1">
    <source>
        <dbReference type="Pfam" id="PF13843"/>
    </source>
</evidence>
<dbReference type="AlphaFoldDB" id="A0A4C1ZRQ1"/>
<evidence type="ECO:0000313" key="3">
    <source>
        <dbReference type="Proteomes" id="UP000299102"/>
    </source>
</evidence>
<name>A0A4C1ZRQ1_EUMVA</name>
<dbReference type="OrthoDB" id="118105at2759"/>
<feature type="domain" description="PiggyBac transposable element-derived protein" evidence="1">
    <location>
        <begin position="131"/>
        <end position="273"/>
    </location>
</feature>
<organism evidence="2 3">
    <name type="scientific">Eumeta variegata</name>
    <name type="common">Bagworm moth</name>
    <name type="synonym">Eumeta japonica</name>
    <dbReference type="NCBI Taxonomy" id="151549"/>
    <lineage>
        <taxon>Eukaryota</taxon>
        <taxon>Metazoa</taxon>
        <taxon>Ecdysozoa</taxon>
        <taxon>Arthropoda</taxon>
        <taxon>Hexapoda</taxon>
        <taxon>Insecta</taxon>
        <taxon>Pterygota</taxon>
        <taxon>Neoptera</taxon>
        <taxon>Endopterygota</taxon>
        <taxon>Lepidoptera</taxon>
        <taxon>Glossata</taxon>
        <taxon>Ditrysia</taxon>
        <taxon>Tineoidea</taxon>
        <taxon>Psychidae</taxon>
        <taxon>Oiketicinae</taxon>
        <taxon>Eumeta</taxon>
    </lineage>
</organism>